<keyword evidence="1" id="KW-0472">Membrane</keyword>
<feature type="transmembrane region" description="Helical" evidence="1">
    <location>
        <begin position="129"/>
        <end position="146"/>
    </location>
</feature>
<dbReference type="EMBL" id="AP026818">
    <property type="protein sequence ID" value="BDR80366.1"/>
    <property type="molecule type" value="Genomic_DNA"/>
</dbReference>
<keyword evidence="1" id="KW-0812">Transmembrane</keyword>
<protein>
    <recommendedName>
        <fullName evidence="4">Mannosyl-glycoprotein endo-beta-N-acetylglucosamidase-like domain-containing protein</fullName>
    </recommendedName>
</protein>
<keyword evidence="1" id="KW-1133">Transmembrane helix</keyword>
<evidence type="ECO:0000256" key="1">
    <source>
        <dbReference type="SAM" id="Phobius"/>
    </source>
</evidence>
<proteinExistence type="predicted"/>
<evidence type="ECO:0008006" key="4">
    <source>
        <dbReference type="Google" id="ProtNLM"/>
    </source>
</evidence>
<name>A0ABC8EB03_CLOTA</name>
<accession>A0ABC8EB03</accession>
<dbReference type="AlphaFoldDB" id="A0ABC8EB03"/>
<evidence type="ECO:0000313" key="2">
    <source>
        <dbReference type="EMBL" id="BDR80366.1"/>
    </source>
</evidence>
<organism evidence="2 3">
    <name type="scientific">Clostridium tetani</name>
    <dbReference type="NCBI Taxonomy" id="1513"/>
    <lineage>
        <taxon>Bacteria</taxon>
        <taxon>Bacillati</taxon>
        <taxon>Bacillota</taxon>
        <taxon>Clostridia</taxon>
        <taxon>Eubacteriales</taxon>
        <taxon>Clostridiaceae</taxon>
        <taxon>Clostridium</taxon>
    </lineage>
</organism>
<dbReference type="RefSeq" id="WP_317724764.1">
    <property type="nucleotide sequence ID" value="NZ_AP026818.1"/>
</dbReference>
<dbReference type="Proteomes" id="UP001321763">
    <property type="component" value="Chromosome"/>
</dbReference>
<reference evidence="2 3" key="1">
    <citation type="submission" date="2022-09" db="EMBL/GenBank/DDBJ databases">
        <title>complete genome sequences of Clostridium tetani str. KHSU-234311-028 isolated from soil.</title>
        <authorList>
            <person name="Sekizuka T."/>
            <person name="Shitada C."/>
            <person name="Takahashi M."/>
            <person name="Kuroda M."/>
        </authorList>
    </citation>
    <scope>NUCLEOTIDE SEQUENCE [LARGE SCALE GENOMIC DNA]</scope>
    <source>
        <strain evidence="2 3">KHSU-234311-028</strain>
    </source>
</reference>
<gene>
    <name evidence="2" type="ORF">K234311028_06120</name>
</gene>
<evidence type="ECO:0000313" key="3">
    <source>
        <dbReference type="Proteomes" id="UP001321763"/>
    </source>
</evidence>
<sequence length="324" mass="38083">MYVNNRKNFNNKKIITKEEILKIRHTINIEHLEKTPKEKANILSETIHSILEEHLIGIKNCNKKQIKISLLKNTIFSNKDNISYLDIYNTITSDTFKDIVSSEEISIWQNCIIKNNNRKNMFKLRHNKLILFFICTFFILILTHSYKKVSSYVFSNKVENVATINYDLLISKIENNNSTSLPSYFKYIEIDNEKLKTFLINRNSLLSEEPYFSSIINSAKEFNLNPLILFAITGQEQSFVPKTDKSSKKIANNPFNVFHSWMEYNTDIVDSSKIACRTVINLCEDRPQGEDPFQWINRKYAEDKNWHKGVRSIYNDLVNNLREN</sequence>